<proteinExistence type="predicted"/>
<organism evidence="1 2">
    <name type="scientific">Vespula squamosa</name>
    <name type="common">Southern yellow jacket</name>
    <name type="synonym">Wasp</name>
    <dbReference type="NCBI Taxonomy" id="30214"/>
    <lineage>
        <taxon>Eukaryota</taxon>
        <taxon>Metazoa</taxon>
        <taxon>Ecdysozoa</taxon>
        <taxon>Arthropoda</taxon>
        <taxon>Hexapoda</taxon>
        <taxon>Insecta</taxon>
        <taxon>Pterygota</taxon>
        <taxon>Neoptera</taxon>
        <taxon>Endopterygota</taxon>
        <taxon>Hymenoptera</taxon>
        <taxon>Apocrita</taxon>
        <taxon>Aculeata</taxon>
        <taxon>Vespoidea</taxon>
        <taxon>Vespidae</taxon>
        <taxon>Vespinae</taxon>
        <taxon>Vespula</taxon>
    </lineage>
</organism>
<comment type="caution">
    <text evidence="1">The sequence shown here is derived from an EMBL/GenBank/DDBJ whole genome shotgun (WGS) entry which is preliminary data.</text>
</comment>
<accession>A0ABD2A328</accession>
<dbReference type="EMBL" id="JAUDFV010000155">
    <property type="protein sequence ID" value="KAL2715038.1"/>
    <property type="molecule type" value="Genomic_DNA"/>
</dbReference>
<keyword evidence="2" id="KW-1185">Reference proteome</keyword>
<gene>
    <name evidence="1" type="ORF">V1478_014736</name>
</gene>
<evidence type="ECO:0000313" key="1">
    <source>
        <dbReference type="EMBL" id="KAL2715038.1"/>
    </source>
</evidence>
<dbReference type="Proteomes" id="UP001607302">
    <property type="component" value="Unassembled WGS sequence"/>
</dbReference>
<sequence>MRALNILYSSYNNKTVYYIKYRANEDLIGILDCQLLTLKVAVIHCRLPLILRLCETLKISLNY</sequence>
<name>A0ABD2A328_VESSQ</name>
<protein>
    <submittedName>
        <fullName evidence="1">Uncharacterized protein</fullName>
    </submittedName>
</protein>
<dbReference type="AlphaFoldDB" id="A0ABD2A328"/>
<evidence type="ECO:0000313" key="2">
    <source>
        <dbReference type="Proteomes" id="UP001607302"/>
    </source>
</evidence>
<reference evidence="1 2" key="1">
    <citation type="journal article" date="2024" name="Ann. Entomol. Soc. Am.">
        <title>Genomic analyses of the southern and eastern yellowjacket wasps (Hymenoptera: Vespidae) reveal evolutionary signatures of social life.</title>
        <authorList>
            <person name="Catto M.A."/>
            <person name="Caine P.B."/>
            <person name="Orr S.E."/>
            <person name="Hunt B.G."/>
            <person name="Goodisman M.A.D."/>
        </authorList>
    </citation>
    <scope>NUCLEOTIDE SEQUENCE [LARGE SCALE GENOMIC DNA]</scope>
    <source>
        <strain evidence="1">233</strain>
        <tissue evidence="1">Head and thorax</tissue>
    </source>
</reference>